<dbReference type="InterPro" id="IPR017871">
    <property type="entry name" value="ABC_transporter-like_CS"/>
</dbReference>
<dbReference type="GO" id="GO:0042883">
    <property type="term" value="P:cysteine transport"/>
    <property type="evidence" value="ECO:0007669"/>
    <property type="project" value="InterPro"/>
</dbReference>
<dbReference type="Gene3D" id="1.20.1560.10">
    <property type="entry name" value="ABC transporter type 1, transmembrane domain"/>
    <property type="match status" value="1"/>
</dbReference>
<dbReference type="RefSeq" id="WP_095499052.1">
    <property type="nucleotide sequence ID" value="NZ_BSPO01000003.1"/>
</dbReference>
<feature type="transmembrane region" description="Helical" evidence="10">
    <location>
        <begin position="35"/>
        <end position="59"/>
    </location>
</feature>
<comment type="caution">
    <text evidence="13">The sequence shown here is derived from an EMBL/GenBank/DDBJ whole genome shotgun (WGS) entry which is preliminary data.</text>
</comment>
<accession>A0AA37TU85</accession>
<evidence type="ECO:0000256" key="1">
    <source>
        <dbReference type="ARBA" id="ARBA00004429"/>
    </source>
</evidence>
<feature type="domain" description="ABC transporter" evidence="11">
    <location>
        <begin position="359"/>
        <end position="561"/>
    </location>
</feature>
<dbReference type="NCBIfam" id="TIGR02857">
    <property type="entry name" value="CydD"/>
    <property type="match status" value="1"/>
</dbReference>
<sequence length="561" mass="61807">MSAVDTSNDNKAQRQKQLQNWLKSFTRKATLTNTLASIFGVANGLLIIVQCWCLASLIHGLVMDAAPFSDVSQLAIIFVVSGVFRALCLYAKEWFGFKTGEIIRVTVRSQLLASMDRMGPAYISRFSQGHWSTVLIEQVEDIQDYYAKYLPQMRMAMFIPIFILVAVFPLNWAAGLVLLCTLPLIPLFMWLVGQGAADANKRNFIALGRLSGHFLNRLQGIETIKRFNRQAQQSKAIHEASEDFRSRTMDVLKLAFLSSAVLEFFAAISIAVMAVYFGFSYIDHLNFGHYGAGISLFVGLFCLMLAPEFYQPLRDLGTHYHARAQAVAAADSLYDVIHAKPTVSAQASSKIAETFGIGLVAKDMVVCSQDGQPLTQPINFDIKPGQAVAVVGPSGCGKTSLINALLGFLPYSGRLQNSPKLEQITWLGQSPKLFNGSIRDNLRVANQSATDQQLKAALIEANAAEFVNELDRMVGDQQQGLSVGQAQRIALARAMLKNASVILLDEPTASLDPENKQQVNNAIAQWQQQNTLIMVTHELPSNLVFDQIIRLQPLANKEVCS</sequence>
<dbReference type="InterPro" id="IPR036640">
    <property type="entry name" value="ABC1_TM_sf"/>
</dbReference>
<evidence type="ECO:0000256" key="2">
    <source>
        <dbReference type="ARBA" id="ARBA00022448"/>
    </source>
</evidence>
<feature type="domain" description="ABC transmembrane type-1" evidence="12">
    <location>
        <begin position="35"/>
        <end position="325"/>
    </location>
</feature>
<name>A0AA37TU85_9GAMM</name>
<comment type="subcellular location">
    <subcellularLocation>
        <location evidence="1">Cell inner membrane</location>
        <topology evidence="1">Multi-pass membrane protein</topology>
    </subcellularLocation>
</comment>
<dbReference type="GO" id="GO:0140359">
    <property type="term" value="F:ABC-type transporter activity"/>
    <property type="evidence" value="ECO:0007669"/>
    <property type="project" value="InterPro"/>
</dbReference>
<evidence type="ECO:0000313" key="14">
    <source>
        <dbReference type="Proteomes" id="UP001157439"/>
    </source>
</evidence>
<gene>
    <name evidence="13" type="ORF">GCM10007894_25590</name>
</gene>
<feature type="transmembrane region" description="Helical" evidence="10">
    <location>
        <begin position="71"/>
        <end position="91"/>
    </location>
</feature>
<feature type="transmembrane region" description="Helical" evidence="10">
    <location>
        <begin position="153"/>
        <end position="170"/>
    </location>
</feature>
<evidence type="ECO:0000256" key="8">
    <source>
        <dbReference type="ARBA" id="ARBA00022989"/>
    </source>
</evidence>
<dbReference type="SUPFAM" id="SSF52540">
    <property type="entry name" value="P-loop containing nucleoside triphosphate hydrolases"/>
    <property type="match status" value="1"/>
</dbReference>
<evidence type="ECO:0000259" key="11">
    <source>
        <dbReference type="PROSITE" id="PS50893"/>
    </source>
</evidence>
<dbReference type="GO" id="GO:0005524">
    <property type="term" value="F:ATP binding"/>
    <property type="evidence" value="ECO:0007669"/>
    <property type="project" value="UniProtKB-KW"/>
</dbReference>
<dbReference type="SMART" id="SM00382">
    <property type="entry name" value="AAA"/>
    <property type="match status" value="1"/>
</dbReference>
<proteinExistence type="predicted"/>
<dbReference type="PANTHER" id="PTHR24221:SF261">
    <property type="entry name" value="GLUTATHIONE_L-CYSTEINE TRANSPORT SYSTEM ATP-BINDING_PERMEASE PROTEIN CYDD"/>
    <property type="match status" value="1"/>
</dbReference>
<keyword evidence="14" id="KW-1185">Reference proteome</keyword>
<dbReference type="AlphaFoldDB" id="A0AA37TU85"/>
<reference evidence="13 14" key="1">
    <citation type="journal article" date="2014" name="Int. J. Syst. Evol. Microbiol.">
        <title>Complete genome sequence of Corynebacterium casei LMG S-19264T (=DSM 44701T), isolated from a smear-ripened cheese.</title>
        <authorList>
            <consortium name="US DOE Joint Genome Institute (JGI-PGF)"/>
            <person name="Walter F."/>
            <person name="Albersmeier A."/>
            <person name="Kalinowski J."/>
            <person name="Ruckert C."/>
        </authorList>
    </citation>
    <scope>NUCLEOTIDE SEQUENCE [LARGE SCALE GENOMIC DNA]</scope>
    <source>
        <strain evidence="13 14">NBRC 112785</strain>
    </source>
</reference>
<dbReference type="PROSITE" id="PS50893">
    <property type="entry name" value="ABC_TRANSPORTER_2"/>
    <property type="match status" value="1"/>
</dbReference>
<evidence type="ECO:0000256" key="3">
    <source>
        <dbReference type="ARBA" id="ARBA00022475"/>
    </source>
</evidence>
<protein>
    <submittedName>
        <fullName evidence="13">Thiol reductant ABC exporter subunit CydD</fullName>
    </submittedName>
</protein>
<dbReference type="PROSITE" id="PS50929">
    <property type="entry name" value="ABC_TM1F"/>
    <property type="match status" value="1"/>
</dbReference>
<evidence type="ECO:0000256" key="5">
    <source>
        <dbReference type="ARBA" id="ARBA00022692"/>
    </source>
</evidence>
<keyword evidence="2" id="KW-0813">Transport</keyword>
<dbReference type="InterPro" id="IPR039421">
    <property type="entry name" value="Type_1_exporter"/>
</dbReference>
<feature type="transmembrane region" description="Helical" evidence="10">
    <location>
        <begin position="287"/>
        <end position="306"/>
    </location>
</feature>
<evidence type="ECO:0000256" key="10">
    <source>
        <dbReference type="SAM" id="Phobius"/>
    </source>
</evidence>
<dbReference type="PROSITE" id="PS00211">
    <property type="entry name" value="ABC_TRANSPORTER_1"/>
    <property type="match status" value="1"/>
</dbReference>
<evidence type="ECO:0000256" key="6">
    <source>
        <dbReference type="ARBA" id="ARBA00022741"/>
    </source>
</evidence>
<dbReference type="NCBIfam" id="NF008379">
    <property type="entry name" value="PRK11174.1"/>
    <property type="match status" value="1"/>
</dbReference>
<dbReference type="FunFam" id="1.20.1560.10:FF:000039">
    <property type="entry name" value="Cysteine/glutathione ABC transporter permease/ATP-binding protein CydD"/>
    <property type="match status" value="1"/>
</dbReference>
<evidence type="ECO:0000256" key="4">
    <source>
        <dbReference type="ARBA" id="ARBA00022519"/>
    </source>
</evidence>
<keyword evidence="4" id="KW-0997">Cell inner membrane</keyword>
<dbReference type="EMBL" id="BSPO01000003">
    <property type="protein sequence ID" value="GLS84582.1"/>
    <property type="molecule type" value="Genomic_DNA"/>
</dbReference>
<feature type="transmembrane region" description="Helical" evidence="10">
    <location>
        <begin position="254"/>
        <end position="281"/>
    </location>
</feature>
<dbReference type="Pfam" id="PF00664">
    <property type="entry name" value="ABC_membrane"/>
    <property type="match status" value="1"/>
</dbReference>
<evidence type="ECO:0000256" key="7">
    <source>
        <dbReference type="ARBA" id="ARBA00022840"/>
    </source>
</evidence>
<dbReference type="Pfam" id="PF00005">
    <property type="entry name" value="ABC_tran"/>
    <property type="match status" value="1"/>
</dbReference>
<dbReference type="InterPro" id="IPR011527">
    <property type="entry name" value="ABC1_TM_dom"/>
</dbReference>
<keyword evidence="5 10" id="KW-0812">Transmembrane</keyword>
<keyword evidence="6" id="KW-0547">Nucleotide-binding</keyword>
<keyword evidence="8 10" id="KW-1133">Transmembrane helix</keyword>
<dbReference type="InterPro" id="IPR014216">
    <property type="entry name" value="ABC_transptr_CydD"/>
</dbReference>
<dbReference type="Gene3D" id="3.40.50.300">
    <property type="entry name" value="P-loop containing nucleotide triphosphate hydrolases"/>
    <property type="match status" value="1"/>
</dbReference>
<organism evidence="13 14">
    <name type="scientific">Paraferrimonas haliotis</name>
    <dbReference type="NCBI Taxonomy" id="2013866"/>
    <lineage>
        <taxon>Bacteria</taxon>
        <taxon>Pseudomonadati</taxon>
        <taxon>Pseudomonadota</taxon>
        <taxon>Gammaproteobacteria</taxon>
        <taxon>Alteromonadales</taxon>
        <taxon>Ferrimonadaceae</taxon>
        <taxon>Paraferrimonas</taxon>
    </lineage>
</organism>
<dbReference type="SUPFAM" id="SSF90123">
    <property type="entry name" value="ABC transporter transmembrane region"/>
    <property type="match status" value="1"/>
</dbReference>
<keyword evidence="3" id="KW-1003">Cell membrane</keyword>
<dbReference type="InterPro" id="IPR003439">
    <property type="entry name" value="ABC_transporter-like_ATP-bd"/>
</dbReference>
<dbReference type="CDD" id="cd18584">
    <property type="entry name" value="ABC_6TM_AarD_CydD"/>
    <property type="match status" value="1"/>
</dbReference>
<dbReference type="GO" id="GO:0034040">
    <property type="term" value="F:ATPase-coupled lipid transmembrane transporter activity"/>
    <property type="evidence" value="ECO:0007669"/>
    <property type="project" value="TreeGrafter"/>
</dbReference>
<evidence type="ECO:0000259" key="12">
    <source>
        <dbReference type="PROSITE" id="PS50929"/>
    </source>
</evidence>
<keyword evidence="7" id="KW-0067">ATP-binding</keyword>
<dbReference type="InterPro" id="IPR003593">
    <property type="entry name" value="AAA+_ATPase"/>
</dbReference>
<dbReference type="GO" id="GO:0005886">
    <property type="term" value="C:plasma membrane"/>
    <property type="evidence" value="ECO:0007669"/>
    <property type="project" value="UniProtKB-SubCell"/>
</dbReference>
<dbReference type="CDD" id="cd03228">
    <property type="entry name" value="ABCC_MRP_Like"/>
    <property type="match status" value="1"/>
</dbReference>
<dbReference type="InterPro" id="IPR027417">
    <property type="entry name" value="P-loop_NTPase"/>
</dbReference>
<evidence type="ECO:0000313" key="13">
    <source>
        <dbReference type="EMBL" id="GLS84582.1"/>
    </source>
</evidence>
<dbReference type="Proteomes" id="UP001157439">
    <property type="component" value="Unassembled WGS sequence"/>
</dbReference>
<dbReference type="PANTHER" id="PTHR24221">
    <property type="entry name" value="ATP-BINDING CASSETTE SUB-FAMILY B"/>
    <property type="match status" value="1"/>
</dbReference>
<evidence type="ECO:0000256" key="9">
    <source>
        <dbReference type="ARBA" id="ARBA00023136"/>
    </source>
</evidence>
<dbReference type="GO" id="GO:0016887">
    <property type="term" value="F:ATP hydrolysis activity"/>
    <property type="evidence" value="ECO:0007669"/>
    <property type="project" value="InterPro"/>
</dbReference>
<keyword evidence="9 10" id="KW-0472">Membrane</keyword>